<feature type="compositionally biased region" description="Polar residues" evidence="3">
    <location>
        <begin position="55"/>
        <end position="65"/>
    </location>
</feature>
<evidence type="ECO:0000256" key="1">
    <source>
        <dbReference type="ARBA" id="ARBA00005562"/>
    </source>
</evidence>
<accession>A0AAW0X6R6</accession>
<proteinExistence type="inferred from homology"/>
<evidence type="ECO:0000259" key="4">
    <source>
        <dbReference type="PROSITE" id="PS51433"/>
    </source>
</evidence>
<feature type="domain" description="PNT" evidence="4">
    <location>
        <begin position="104"/>
        <end position="189"/>
    </location>
</feature>
<gene>
    <name evidence="5" type="ORF">OTU49_003090</name>
</gene>
<evidence type="ECO:0000256" key="2">
    <source>
        <dbReference type="ARBA" id="ARBA00023125"/>
    </source>
</evidence>
<feature type="region of interest" description="Disordered" evidence="3">
    <location>
        <begin position="34"/>
        <end position="96"/>
    </location>
</feature>
<protein>
    <recommendedName>
        <fullName evidence="4">PNT domain-containing protein</fullName>
    </recommendedName>
</protein>
<keyword evidence="2" id="KW-0238">DNA-binding</keyword>
<evidence type="ECO:0000313" key="5">
    <source>
        <dbReference type="EMBL" id="KAK8740188.1"/>
    </source>
</evidence>
<dbReference type="InterPro" id="IPR013761">
    <property type="entry name" value="SAM/pointed_sf"/>
</dbReference>
<organism evidence="5 6">
    <name type="scientific">Cherax quadricarinatus</name>
    <name type="common">Australian red claw crayfish</name>
    <dbReference type="NCBI Taxonomy" id="27406"/>
    <lineage>
        <taxon>Eukaryota</taxon>
        <taxon>Metazoa</taxon>
        <taxon>Ecdysozoa</taxon>
        <taxon>Arthropoda</taxon>
        <taxon>Crustacea</taxon>
        <taxon>Multicrustacea</taxon>
        <taxon>Malacostraca</taxon>
        <taxon>Eumalacostraca</taxon>
        <taxon>Eucarida</taxon>
        <taxon>Decapoda</taxon>
        <taxon>Pleocyemata</taxon>
        <taxon>Astacidea</taxon>
        <taxon>Parastacoidea</taxon>
        <taxon>Parastacidae</taxon>
        <taxon>Cherax</taxon>
    </lineage>
</organism>
<dbReference type="Proteomes" id="UP001445076">
    <property type="component" value="Unassembled WGS sequence"/>
</dbReference>
<dbReference type="SMART" id="SM00251">
    <property type="entry name" value="SAM_PNT"/>
    <property type="match status" value="1"/>
</dbReference>
<dbReference type="PROSITE" id="PS51433">
    <property type="entry name" value="PNT"/>
    <property type="match status" value="1"/>
</dbReference>
<keyword evidence="6" id="KW-1185">Reference proteome</keyword>
<dbReference type="FunFam" id="1.10.150.50:FF:000014">
    <property type="entry name" value="Protein c-ets-1 isoform 1"/>
    <property type="match status" value="1"/>
</dbReference>
<comment type="caution">
    <text evidence="5">The sequence shown here is derived from an EMBL/GenBank/DDBJ whole genome shotgun (WGS) entry which is preliminary data.</text>
</comment>
<sequence length="205" mass="22985">MDLEFYGDGKAVSRMSAKKKVKFSLELPGLVKQEPVDPSYDGVLDTPGADPHCVPSSSAPMQQAMQKVPDLADLSDPESSLDLPAPVPPLTPGTTKKMTDALRASFASWEKEREKHNITKDPKQWSEDHVRQWLMWAIKDFSLEGVSVHEFQMKGRDLVGMGRDSFLARTPPFMGDILWQHLEFLQKDVEEESASLAHVPPTFHE</sequence>
<dbReference type="InterPro" id="IPR003118">
    <property type="entry name" value="Pointed_dom"/>
</dbReference>
<evidence type="ECO:0000313" key="6">
    <source>
        <dbReference type="Proteomes" id="UP001445076"/>
    </source>
</evidence>
<dbReference type="Gene3D" id="1.10.150.50">
    <property type="entry name" value="Transcription Factor, Ets-1"/>
    <property type="match status" value="1"/>
</dbReference>
<dbReference type="AlphaFoldDB" id="A0AAW0X6R6"/>
<dbReference type="Pfam" id="PF02198">
    <property type="entry name" value="SAM_PNT"/>
    <property type="match status" value="1"/>
</dbReference>
<comment type="similarity">
    <text evidence="1">Belongs to the ETS family.</text>
</comment>
<evidence type="ECO:0000256" key="3">
    <source>
        <dbReference type="SAM" id="MobiDB-lite"/>
    </source>
</evidence>
<name>A0AAW0X6R6_CHEQU</name>
<reference evidence="5 6" key="1">
    <citation type="journal article" date="2024" name="BMC Genomics">
        <title>Genome assembly of redclaw crayfish (Cherax quadricarinatus) provides insights into its immune adaptation and hypoxia tolerance.</title>
        <authorList>
            <person name="Liu Z."/>
            <person name="Zheng J."/>
            <person name="Li H."/>
            <person name="Fang K."/>
            <person name="Wang S."/>
            <person name="He J."/>
            <person name="Zhou D."/>
            <person name="Weng S."/>
            <person name="Chi M."/>
            <person name="Gu Z."/>
            <person name="He J."/>
            <person name="Li F."/>
            <person name="Wang M."/>
        </authorList>
    </citation>
    <scope>NUCLEOTIDE SEQUENCE [LARGE SCALE GENOMIC DNA]</scope>
    <source>
        <strain evidence="5">ZL_2023a</strain>
    </source>
</reference>
<dbReference type="SUPFAM" id="SSF47769">
    <property type="entry name" value="SAM/Pointed domain"/>
    <property type="match status" value="1"/>
</dbReference>
<dbReference type="GO" id="GO:0043565">
    <property type="term" value="F:sequence-specific DNA binding"/>
    <property type="evidence" value="ECO:0007669"/>
    <property type="project" value="InterPro"/>
</dbReference>
<dbReference type="EMBL" id="JARKIK010000034">
    <property type="protein sequence ID" value="KAK8740188.1"/>
    <property type="molecule type" value="Genomic_DNA"/>
</dbReference>
<feature type="non-terminal residue" evidence="5">
    <location>
        <position position="205"/>
    </location>
</feature>